<proteinExistence type="predicted"/>
<sequence>MKTKLQMASLALLILSGASTLAGGTGPRDPGALVGAWRMTSLEVGTPGNLRRVPYSGQIIFTKSGTMSVQAMNPDVNAPDTPYTVNGYEAFYGTVNVNQAAGTFVVTVQSAAARALIGQRLTRNFSVSEKRLVLTPTNPAEGWRVTYERF</sequence>
<accession>A0ABV9I5Y5</accession>
<keyword evidence="3" id="KW-1185">Reference proteome</keyword>
<comment type="caution">
    <text evidence="2">The sequence shown here is derived from an EMBL/GenBank/DDBJ whole genome shotgun (WGS) entry which is preliminary data.</text>
</comment>
<name>A0ABV9I5Y5_9DEIO</name>
<keyword evidence="1" id="KW-0732">Signal</keyword>
<reference evidence="3" key="1">
    <citation type="journal article" date="2019" name="Int. J. Syst. Evol. Microbiol.">
        <title>The Global Catalogue of Microorganisms (GCM) 10K type strain sequencing project: providing services to taxonomists for standard genome sequencing and annotation.</title>
        <authorList>
            <consortium name="The Broad Institute Genomics Platform"/>
            <consortium name="The Broad Institute Genome Sequencing Center for Infectious Disease"/>
            <person name="Wu L."/>
            <person name="Ma J."/>
        </authorList>
    </citation>
    <scope>NUCLEOTIDE SEQUENCE [LARGE SCALE GENOMIC DNA]</scope>
    <source>
        <strain evidence="3">CCUG 55995</strain>
    </source>
</reference>
<dbReference type="RefSeq" id="WP_380060780.1">
    <property type="nucleotide sequence ID" value="NZ_JBHSEI010000002.1"/>
</dbReference>
<evidence type="ECO:0000313" key="2">
    <source>
        <dbReference type="EMBL" id="MFC4637747.1"/>
    </source>
</evidence>
<organism evidence="2 3">
    <name type="scientific">Deinococcus hohokamensis</name>
    <dbReference type="NCBI Taxonomy" id="309883"/>
    <lineage>
        <taxon>Bacteria</taxon>
        <taxon>Thermotogati</taxon>
        <taxon>Deinococcota</taxon>
        <taxon>Deinococci</taxon>
        <taxon>Deinococcales</taxon>
        <taxon>Deinococcaceae</taxon>
        <taxon>Deinococcus</taxon>
    </lineage>
</organism>
<feature type="chain" id="PRO_5047028531" description="Lipocalin-like domain-containing protein" evidence="1">
    <location>
        <begin position="23"/>
        <end position="150"/>
    </location>
</feature>
<feature type="signal peptide" evidence="1">
    <location>
        <begin position="1"/>
        <end position="22"/>
    </location>
</feature>
<evidence type="ECO:0008006" key="4">
    <source>
        <dbReference type="Google" id="ProtNLM"/>
    </source>
</evidence>
<gene>
    <name evidence="2" type="ORF">ACFO0D_05265</name>
</gene>
<dbReference type="EMBL" id="JBHSEI010000002">
    <property type="protein sequence ID" value="MFC4637747.1"/>
    <property type="molecule type" value="Genomic_DNA"/>
</dbReference>
<evidence type="ECO:0000256" key="1">
    <source>
        <dbReference type="SAM" id="SignalP"/>
    </source>
</evidence>
<dbReference type="Proteomes" id="UP001595952">
    <property type="component" value="Unassembled WGS sequence"/>
</dbReference>
<evidence type="ECO:0000313" key="3">
    <source>
        <dbReference type="Proteomes" id="UP001595952"/>
    </source>
</evidence>
<protein>
    <recommendedName>
        <fullName evidence="4">Lipocalin-like domain-containing protein</fullName>
    </recommendedName>
</protein>